<evidence type="ECO:0000256" key="1">
    <source>
        <dbReference type="SAM" id="MobiDB-lite"/>
    </source>
</evidence>
<reference evidence="2" key="1">
    <citation type="submission" date="2017-08" db="EMBL/GenBank/DDBJ databases">
        <authorList>
            <person name="Polle J.E."/>
            <person name="Barry K."/>
            <person name="Cushman J."/>
            <person name="Schmutz J."/>
            <person name="Tran D."/>
            <person name="Hathwaick L.T."/>
            <person name="Yim W.C."/>
            <person name="Jenkins J."/>
            <person name="Mckie-Krisberg Z.M."/>
            <person name="Prochnik S."/>
            <person name="Lindquist E."/>
            <person name="Dockter R.B."/>
            <person name="Adam C."/>
            <person name="Molina H."/>
            <person name="Bunkerborg J."/>
            <person name="Jin E."/>
            <person name="Buchheim M."/>
            <person name="Magnuson J."/>
        </authorList>
    </citation>
    <scope>NUCLEOTIDE SEQUENCE</scope>
    <source>
        <strain evidence="2">CCAP 19/18</strain>
    </source>
</reference>
<proteinExistence type="predicted"/>
<keyword evidence="3" id="KW-1185">Reference proteome</keyword>
<feature type="region of interest" description="Disordered" evidence="1">
    <location>
        <begin position="67"/>
        <end position="99"/>
    </location>
</feature>
<protein>
    <recommendedName>
        <fullName evidence="4">Encoded protein</fullName>
    </recommendedName>
</protein>
<accession>A0ABQ7H2S9</accession>
<sequence>MEGVGILQGMKCQAGWFWRRTKAHKLQIAVFSSYHAHIFSITQGMKYQPGRLGRHEVPGWPALAPNQGPQAADRGVPDGCGSWVHSTEQPEHGDAAAVPRPDPADAVGASGLCPGVADCHVDRLESTPAPQAYLQVQEEGQSQSSRLCRMSVALCPGKRLHSAQDRRS</sequence>
<name>A0ABQ7H2S9_DUNSA</name>
<gene>
    <name evidence="2" type="ORF">DUNSADRAFT_14165</name>
</gene>
<dbReference type="EMBL" id="MU069493">
    <property type="protein sequence ID" value="KAF5841162.1"/>
    <property type="molecule type" value="Genomic_DNA"/>
</dbReference>
<dbReference type="Proteomes" id="UP000815325">
    <property type="component" value="Unassembled WGS sequence"/>
</dbReference>
<evidence type="ECO:0008006" key="4">
    <source>
        <dbReference type="Google" id="ProtNLM"/>
    </source>
</evidence>
<evidence type="ECO:0000313" key="2">
    <source>
        <dbReference type="EMBL" id="KAF5841162.1"/>
    </source>
</evidence>
<organism evidence="2 3">
    <name type="scientific">Dunaliella salina</name>
    <name type="common">Green alga</name>
    <name type="synonym">Protococcus salinus</name>
    <dbReference type="NCBI Taxonomy" id="3046"/>
    <lineage>
        <taxon>Eukaryota</taxon>
        <taxon>Viridiplantae</taxon>
        <taxon>Chlorophyta</taxon>
        <taxon>core chlorophytes</taxon>
        <taxon>Chlorophyceae</taxon>
        <taxon>CS clade</taxon>
        <taxon>Chlamydomonadales</taxon>
        <taxon>Dunaliellaceae</taxon>
        <taxon>Dunaliella</taxon>
    </lineage>
</organism>
<evidence type="ECO:0000313" key="3">
    <source>
        <dbReference type="Proteomes" id="UP000815325"/>
    </source>
</evidence>
<comment type="caution">
    <text evidence="2">The sequence shown here is derived from an EMBL/GenBank/DDBJ whole genome shotgun (WGS) entry which is preliminary data.</text>
</comment>